<dbReference type="EMBL" id="JBICZW010000004">
    <property type="protein sequence ID" value="MFG3188891.1"/>
    <property type="molecule type" value="Genomic_DNA"/>
</dbReference>
<evidence type="ECO:0000313" key="3">
    <source>
        <dbReference type="Proteomes" id="UP001604282"/>
    </source>
</evidence>
<dbReference type="InterPro" id="IPR029058">
    <property type="entry name" value="AB_hydrolase_fold"/>
</dbReference>
<sequence>MPQSFPTTDGPSEAFPGFPGLGAVLTEADAARVAAEGLWAPGGTVHPEAVRFGQTVVTALLADGTPPEGSLPAALAERIARVRGLALPGYHRVETTDGLRLSAFSLRQLGPGPHPLVVVPAGWTPYGWALLPGACLALALRGYHVLAYTPRGLGLPGLPTTSEGRVDVAGPYDVADGSTLVDFGIEHFAPAVTGFLGASYGSGIGRLVAAHDERVAAVAALSTWGNLATSLYAHRTRHLAAVKALIGLTGGPVEERFDEENRRILDDLLNDRNLDAVVRWAERRSPETYTDLTDDHATPTFCSHTWHESLFAVNQTVAAFDRLRVPKRLNLWIGDHGAPEGAGLLGASPGGPDPVLDEAYAWLDHHLKGERNGVGEWDEVCAQVMFTYVTGPAPDPAARRIVVPAVRESRPTWQDVTTGHEVLGLTGDGAGGADGRLVPAEPAEGTTGWRRTFLAGVDTEATAMDEPLRTGQAEWKGSPKVYDTRKIDRRHALAWATEPLSAPGGGPVGRRIRGVPRLRLTVRSTAASTGLVAHLFDVAEDGTAHLVTHEPLNVHDLAPGRDTTVTWCLQAAAYDVPAGHRLMLVVDSKDPLYGDASVTWTRTALGSPPEAASYLELPLG</sequence>
<organism evidence="2 3">
    <name type="scientific">Streptomyces omiyaensis</name>
    <dbReference type="NCBI Taxonomy" id="68247"/>
    <lineage>
        <taxon>Bacteria</taxon>
        <taxon>Bacillati</taxon>
        <taxon>Actinomycetota</taxon>
        <taxon>Actinomycetes</taxon>
        <taxon>Kitasatosporales</taxon>
        <taxon>Streptomycetaceae</taxon>
        <taxon>Streptomyces</taxon>
    </lineage>
</organism>
<dbReference type="Proteomes" id="UP001604282">
    <property type="component" value="Unassembled WGS sequence"/>
</dbReference>
<dbReference type="GO" id="GO:0016787">
    <property type="term" value="F:hydrolase activity"/>
    <property type="evidence" value="ECO:0007669"/>
    <property type="project" value="UniProtKB-KW"/>
</dbReference>
<keyword evidence="3" id="KW-1185">Reference proteome</keyword>
<evidence type="ECO:0000313" key="2">
    <source>
        <dbReference type="EMBL" id="MFG3188891.1"/>
    </source>
</evidence>
<dbReference type="Gene3D" id="2.60.120.260">
    <property type="entry name" value="Galactose-binding domain-like"/>
    <property type="match status" value="1"/>
</dbReference>
<dbReference type="InterPro" id="IPR013736">
    <property type="entry name" value="Xaa-Pro_dipept_C"/>
</dbReference>
<comment type="caution">
    <text evidence="2">The sequence shown here is derived from an EMBL/GenBank/DDBJ whole genome shotgun (WGS) entry which is preliminary data.</text>
</comment>
<dbReference type="SUPFAM" id="SSF49785">
    <property type="entry name" value="Galactose-binding domain-like"/>
    <property type="match status" value="1"/>
</dbReference>
<evidence type="ECO:0000259" key="1">
    <source>
        <dbReference type="SMART" id="SM00939"/>
    </source>
</evidence>
<dbReference type="SMART" id="SM00939">
    <property type="entry name" value="PepX_C"/>
    <property type="match status" value="1"/>
</dbReference>
<dbReference type="SUPFAM" id="SSF53474">
    <property type="entry name" value="alpha/beta-Hydrolases"/>
    <property type="match status" value="1"/>
</dbReference>
<feature type="domain" description="Xaa-Pro dipeptidyl-peptidase C-terminal" evidence="1">
    <location>
        <begin position="360"/>
        <end position="616"/>
    </location>
</feature>
<dbReference type="Pfam" id="PF08530">
    <property type="entry name" value="PepX_C"/>
    <property type="match status" value="1"/>
</dbReference>
<accession>A0ABW7BN04</accession>
<reference evidence="2 3" key="1">
    <citation type="submission" date="2024-10" db="EMBL/GenBank/DDBJ databases">
        <title>The Natural Products Discovery Center: Release of the First 8490 Sequenced Strains for Exploring Actinobacteria Biosynthetic Diversity.</title>
        <authorList>
            <person name="Kalkreuter E."/>
            <person name="Kautsar S.A."/>
            <person name="Yang D."/>
            <person name="Bader C.D."/>
            <person name="Teijaro C.N."/>
            <person name="Fluegel L."/>
            <person name="Davis C.M."/>
            <person name="Simpson J.R."/>
            <person name="Lauterbach L."/>
            <person name="Steele A.D."/>
            <person name="Gui C."/>
            <person name="Meng S."/>
            <person name="Li G."/>
            <person name="Viehrig K."/>
            <person name="Ye F."/>
            <person name="Su P."/>
            <person name="Kiefer A.F."/>
            <person name="Nichols A."/>
            <person name="Cepeda A.J."/>
            <person name="Yan W."/>
            <person name="Fan B."/>
            <person name="Jiang Y."/>
            <person name="Adhikari A."/>
            <person name="Zheng C.-J."/>
            <person name="Schuster L."/>
            <person name="Cowan T.M."/>
            <person name="Smanski M.J."/>
            <person name="Chevrette M.G."/>
            <person name="De Carvalho L.P.S."/>
            <person name="Shen B."/>
        </authorList>
    </citation>
    <scope>NUCLEOTIDE SEQUENCE [LARGE SCALE GENOMIC DNA]</scope>
    <source>
        <strain evidence="2 3">NPDC048229</strain>
    </source>
</reference>
<dbReference type="RefSeq" id="WP_229883650.1">
    <property type="nucleotide sequence ID" value="NZ_BMVV01000014.1"/>
</dbReference>
<name>A0ABW7BN04_9ACTN</name>
<protein>
    <submittedName>
        <fullName evidence="2">CocE/NonD family hydrolase C-terminal non-catalytic domain-containing protein</fullName>
    </submittedName>
</protein>
<gene>
    <name evidence="2" type="ORF">ACGFYS_08105</name>
</gene>
<dbReference type="Gene3D" id="3.40.50.1820">
    <property type="entry name" value="alpha/beta hydrolase"/>
    <property type="match status" value="1"/>
</dbReference>
<keyword evidence="2" id="KW-0378">Hydrolase</keyword>
<proteinExistence type="predicted"/>
<dbReference type="InterPro" id="IPR008979">
    <property type="entry name" value="Galactose-bd-like_sf"/>
</dbReference>